<sequence>MPAMELPPMKVGGRIERQGRLHQLQEAPNQGTAILRCEYLSGPENALHRTNSNLQSNSSDAVPPFLELRQRAFRASHGRTEAPPHHFTTLRSLTLAIPHLSPENCHALYVCSKLIYIFVYFIRVLPQPLPAPDDEVTSWLALLRGIKTIAHLWGKALKSGILGLMLVPTCRTSLDRVIQDSLGALAAHIWSSQADNEAYCTHTLL</sequence>
<proteinExistence type="predicted"/>
<reference evidence="1 2" key="1">
    <citation type="submission" date="2019-08" db="EMBL/GenBank/DDBJ databases">
        <title>The genome sequence of a newly discovered highly antifungal drug resistant Aspergillus species, Aspergillus tanneri NIH 1004.</title>
        <authorList>
            <person name="Mounaud S."/>
            <person name="Singh I."/>
            <person name="Joardar V."/>
            <person name="Pakala S."/>
            <person name="Pakala S."/>
            <person name="Venepally P."/>
            <person name="Chung J.K."/>
            <person name="Losada L."/>
            <person name="Nierman W.C."/>
        </authorList>
    </citation>
    <scope>NUCLEOTIDE SEQUENCE [LARGE SCALE GENOMIC DNA]</scope>
    <source>
        <strain evidence="1 2">NIH1004</strain>
    </source>
</reference>
<comment type="caution">
    <text evidence="1">The sequence shown here is derived from an EMBL/GenBank/DDBJ whole genome shotgun (WGS) entry which is preliminary data.</text>
</comment>
<gene>
    <name evidence="1" type="ORF">ATNIH1004_001919</name>
</gene>
<dbReference type="EMBL" id="QUQM01000010">
    <property type="protein sequence ID" value="KAA8641454.1"/>
    <property type="molecule type" value="Genomic_DNA"/>
</dbReference>
<dbReference type="OrthoDB" id="416217at2759"/>
<dbReference type="GeneID" id="54324621"/>
<evidence type="ECO:0000313" key="1">
    <source>
        <dbReference type="EMBL" id="KAA8641454.1"/>
    </source>
</evidence>
<dbReference type="RefSeq" id="XP_033420816.1">
    <property type="nucleotide sequence ID" value="XM_033566614.1"/>
</dbReference>
<accession>A0A5M9M7Y8</accession>
<evidence type="ECO:0000313" key="2">
    <source>
        <dbReference type="Proteomes" id="UP000324241"/>
    </source>
</evidence>
<protein>
    <submittedName>
        <fullName evidence="1">Uncharacterized protein</fullName>
    </submittedName>
</protein>
<dbReference type="Proteomes" id="UP000324241">
    <property type="component" value="Unassembled WGS sequence"/>
</dbReference>
<organism evidence="1 2">
    <name type="scientific">Aspergillus tanneri</name>
    <dbReference type="NCBI Taxonomy" id="1220188"/>
    <lineage>
        <taxon>Eukaryota</taxon>
        <taxon>Fungi</taxon>
        <taxon>Dikarya</taxon>
        <taxon>Ascomycota</taxon>
        <taxon>Pezizomycotina</taxon>
        <taxon>Eurotiomycetes</taxon>
        <taxon>Eurotiomycetidae</taxon>
        <taxon>Eurotiales</taxon>
        <taxon>Aspergillaceae</taxon>
        <taxon>Aspergillus</taxon>
        <taxon>Aspergillus subgen. Circumdati</taxon>
    </lineage>
</organism>
<dbReference type="AlphaFoldDB" id="A0A5M9M7Y8"/>
<name>A0A5M9M7Y8_9EURO</name>